<sequence>MAKRSSAALITSAVHARSLDLAERQKRYLITMGIRTGCFLAFLVVPGWWKLVMLAGAAFLPAFAVLFANGADHHAAPHFEEEYTSAPMIMAGPVIDAVREDD</sequence>
<protein>
    <submittedName>
        <fullName evidence="1">DUF3099 domain-containing protein</fullName>
    </submittedName>
</protein>
<dbReference type="EMBL" id="DYZF01000011">
    <property type="protein sequence ID" value="HJE50440.1"/>
    <property type="molecule type" value="Genomic_DNA"/>
</dbReference>
<evidence type="ECO:0000313" key="1">
    <source>
        <dbReference type="EMBL" id="HJE50440.1"/>
    </source>
</evidence>
<dbReference type="InterPro" id="IPR021449">
    <property type="entry name" value="DUF3099"/>
</dbReference>
<organism evidence="1 2">
    <name type="scientific">Tessaracoccus flavescens</name>
    <dbReference type="NCBI Taxonomy" id="399497"/>
    <lineage>
        <taxon>Bacteria</taxon>
        <taxon>Bacillati</taxon>
        <taxon>Actinomycetota</taxon>
        <taxon>Actinomycetes</taxon>
        <taxon>Propionibacteriales</taxon>
        <taxon>Propionibacteriaceae</taxon>
        <taxon>Tessaracoccus</taxon>
    </lineage>
</organism>
<reference evidence="1" key="2">
    <citation type="submission" date="2021-09" db="EMBL/GenBank/DDBJ databases">
        <authorList>
            <person name="Gilroy R."/>
        </authorList>
    </citation>
    <scope>NUCLEOTIDE SEQUENCE</scope>
    <source>
        <strain evidence="1">ChiGjej3B3-7470</strain>
    </source>
</reference>
<name>A0A921EMR1_9ACTN</name>
<dbReference type="AlphaFoldDB" id="A0A921EMR1"/>
<dbReference type="Proteomes" id="UP000712713">
    <property type="component" value="Unassembled WGS sequence"/>
</dbReference>
<evidence type="ECO:0000313" key="2">
    <source>
        <dbReference type="Proteomes" id="UP000712713"/>
    </source>
</evidence>
<accession>A0A921EMR1</accession>
<proteinExistence type="predicted"/>
<dbReference type="Pfam" id="PF11298">
    <property type="entry name" value="DUF3099"/>
    <property type="match status" value="1"/>
</dbReference>
<gene>
    <name evidence="1" type="ORF">K8V15_00370</name>
</gene>
<reference evidence="1" key="1">
    <citation type="journal article" date="2021" name="PeerJ">
        <title>Extensive microbial diversity within the chicken gut microbiome revealed by metagenomics and culture.</title>
        <authorList>
            <person name="Gilroy R."/>
            <person name="Ravi A."/>
            <person name="Getino M."/>
            <person name="Pursley I."/>
            <person name="Horton D.L."/>
            <person name="Alikhan N.F."/>
            <person name="Baker D."/>
            <person name="Gharbi K."/>
            <person name="Hall N."/>
            <person name="Watson M."/>
            <person name="Adriaenssens E.M."/>
            <person name="Foster-Nyarko E."/>
            <person name="Jarju S."/>
            <person name="Secka A."/>
            <person name="Antonio M."/>
            <person name="Oren A."/>
            <person name="Chaudhuri R.R."/>
            <person name="La Ragione R."/>
            <person name="Hildebrand F."/>
            <person name="Pallen M.J."/>
        </authorList>
    </citation>
    <scope>NUCLEOTIDE SEQUENCE</scope>
    <source>
        <strain evidence="1">ChiGjej3B3-7470</strain>
    </source>
</reference>
<comment type="caution">
    <text evidence="1">The sequence shown here is derived from an EMBL/GenBank/DDBJ whole genome shotgun (WGS) entry which is preliminary data.</text>
</comment>